<evidence type="ECO:0000313" key="9">
    <source>
        <dbReference type="Proteomes" id="UP000271464"/>
    </source>
</evidence>
<dbReference type="Proteomes" id="UP000279331">
    <property type="component" value="Unassembled WGS sequence"/>
</dbReference>
<dbReference type="EMBL" id="UPHM01000150">
    <property type="protein sequence ID" value="VBA31785.1"/>
    <property type="molecule type" value="Genomic_DNA"/>
</dbReference>
<protein>
    <recommendedName>
        <fullName evidence="2">adenosylhomocysteine nucleosidase</fullName>
        <ecNumber evidence="2">3.2.2.9</ecNumber>
    </recommendedName>
</protein>
<proteinExistence type="predicted"/>
<dbReference type="InterPro" id="IPR035994">
    <property type="entry name" value="Nucleoside_phosphorylase_sf"/>
</dbReference>
<organism evidence="7 10">
    <name type="scientific">Mycobacterium persicum</name>
    <dbReference type="NCBI Taxonomy" id="1487726"/>
    <lineage>
        <taxon>Bacteria</taxon>
        <taxon>Bacillati</taxon>
        <taxon>Actinomycetota</taxon>
        <taxon>Actinomycetes</taxon>
        <taxon>Mycobacteriales</taxon>
        <taxon>Mycobacteriaceae</taxon>
        <taxon>Mycobacterium</taxon>
    </lineage>
</organism>
<dbReference type="GO" id="GO:0008930">
    <property type="term" value="F:methylthioadenosine nucleosidase activity"/>
    <property type="evidence" value="ECO:0007669"/>
    <property type="project" value="InterPro"/>
</dbReference>
<keyword evidence="9" id="KW-1185">Reference proteome</keyword>
<keyword evidence="7" id="KW-0326">Glycosidase</keyword>
<dbReference type="GO" id="GO:0019284">
    <property type="term" value="P:L-methionine salvage from S-adenosylmethionine"/>
    <property type="evidence" value="ECO:0007669"/>
    <property type="project" value="TreeGrafter"/>
</dbReference>
<dbReference type="GO" id="GO:0009164">
    <property type="term" value="P:nucleoside catabolic process"/>
    <property type="evidence" value="ECO:0007669"/>
    <property type="project" value="InterPro"/>
</dbReference>
<dbReference type="NCBIfam" id="NF004079">
    <property type="entry name" value="PRK05584.1"/>
    <property type="match status" value="1"/>
</dbReference>
<evidence type="ECO:0000256" key="2">
    <source>
        <dbReference type="ARBA" id="ARBA00011974"/>
    </source>
</evidence>
<keyword evidence="3" id="KW-0028">Amino-acid biosynthesis</keyword>
<dbReference type="NCBIfam" id="TIGR01704">
    <property type="entry name" value="MTA_SAH-Nsdase"/>
    <property type="match status" value="1"/>
</dbReference>
<evidence type="ECO:0000256" key="3">
    <source>
        <dbReference type="ARBA" id="ARBA00022605"/>
    </source>
</evidence>
<dbReference type="EMBL" id="UPHL01000007">
    <property type="protein sequence ID" value="VAZ81381.1"/>
    <property type="molecule type" value="Genomic_DNA"/>
</dbReference>
<keyword evidence="4 7" id="KW-0378">Hydrolase</keyword>
<evidence type="ECO:0000313" key="10">
    <source>
        <dbReference type="Proteomes" id="UP000279331"/>
    </source>
</evidence>
<comment type="caution">
    <text evidence="7">The sequence shown here is derived from an EMBL/GenBank/DDBJ whole genome shotgun (WGS) entry which is preliminary data.</text>
</comment>
<evidence type="ECO:0000313" key="7">
    <source>
        <dbReference type="EMBL" id="VAZ81381.1"/>
    </source>
</evidence>
<dbReference type="GO" id="GO:0008782">
    <property type="term" value="F:adenosylhomocysteine nucleosidase activity"/>
    <property type="evidence" value="ECO:0007669"/>
    <property type="project" value="UniProtKB-EC"/>
</dbReference>
<evidence type="ECO:0000256" key="1">
    <source>
        <dbReference type="ARBA" id="ARBA00004945"/>
    </source>
</evidence>
<accession>A0AB38ULM8</accession>
<dbReference type="PANTHER" id="PTHR46832">
    <property type="entry name" value="5'-METHYLTHIOADENOSINE/S-ADENOSYLHOMOCYSTEINE NUCLEOSIDASE"/>
    <property type="match status" value="1"/>
</dbReference>
<gene>
    <name evidence="7" type="primary">mtnN_2</name>
    <name evidence="7" type="ORF">LAUMK42_00182</name>
    <name evidence="8" type="ORF">LAUMK4_05587</name>
</gene>
<dbReference type="SUPFAM" id="SSF53167">
    <property type="entry name" value="Purine and uridine phosphorylases"/>
    <property type="match status" value="1"/>
</dbReference>
<dbReference type="GO" id="GO:0005829">
    <property type="term" value="C:cytosol"/>
    <property type="evidence" value="ECO:0007669"/>
    <property type="project" value="TreeGrafter"/>
</dbReference>
<sequence>MIGDRVAVERLAVTIGIICAIPQELSYLLGLMSGPERHQIAQASFDVGALDDHPVVLAAAGMGKVNTSLVATLLADRFRCRTIVFTGVAGGLDAQLQIGDVVIAERVVQHDFGLVEDEQLQPYQPGHIPFIKPTEQLGYRADPGLIERVRARLDGFTLPSLSIGAGGHGRPPRITFGTVLTGDQYLHCERTRSRLHHEFGGHAIEMEGGALAQVCESFGIPWLVIRALSDLAGSDSGLDFNRFVHETADGSARILLRLLPVLTRQSTI</sequence>
<evidence type="ECO:0000256" key="4">
    <source>
        <dbReference type="ARBA" id="ARBA00022801"/>
    </source>
</evidence>
<keyword evidence="5" id="KW-0486">Methionine biosynthesis</keyword>
<evidence type="ECO:0000256" key="5">
    <source>
        <dbReference type="ARBA" id="ARBA00023167"/>
    </source>
</evidence>
<dbReference type="EC" id="3.2.2.9" evidence="2"/>
<dbReference type="InterPro" id="IPR010049">
    <property type="entry name" value="MTA_SAH_Nsdase"/>
</dbReference>
<dbReference type="InterPro" id="IPR000845">
    <property type="entry name" value="Nucleoside_phosphorylase_d"/>
</dbReference>
<dbReference type="AlphaFoldDB" id="A0AB38ULM8"/>
<reference evidence="9 10" key="1">
    <citation type="submission" date="2018-09" db="EMBL/GenBank/DDBJ databases">
        <authorList>
            <person name="Tagini F."/>
        </authorList>
    </citation>
    <scope>NUCLEOTIDE SEQUENCE [LARGE SCALE GENOMIC DNA]</scope>
    <source>
        <strain evidence="8 9">MK4</strain>
        <strain evidence="7 10">MK42</strain>
    </source>
</reference>
<dbReference type="Gene3D" id="3.40.50.1580">
    <property type="entry name" value="Nucleoside phosphorylase domain"/>
    <property type="match status" value="1"/>
</dbReference>
<dbReference type="PANTHER" id="PTHR46832:SF1">
    <property type="entry name" value="5'-METHYLTHIOADENOSINE_S-ADENOSYLHOMOCYSTEINE NUCLEOSIDASE"/>
    <property type="match status" value="1"/>
</dbReference>
<comment type="pathway">
    <text evidence="1">Amino-acid biosynthesis; L-methionine biosynthesis via salvage pathway; S-methyl-5-thio-alpha-D-ribose 1-phosphate from S-methyl-5'-thioadenosine (hydrolase route): step 1/2.</text>
</comment>
<dbReference type="GO" id="GO:0019509">
    <property type="term" value="P:L-methionine salvage from methylthioadenosine"/>
    <property type="evidence" value="ECO:0007669"/>
    <property type="project" value="InterPro"/>
</dbReference>
<dbReference type="Pfam" id="PF01048">
    <property type="entry name" value="PNP_UDP_1"/>
    <property type="match status" value="1"/>
</dbReference>
<dbReference type="Proteomes" id="UP000271464">
    <property type="component" value="Unassembled WGS sequence"/>
</dbReference>
<name>A0AB38ULM8_9MYCO</name>
<feature type="domain" description="Nucleoside phosphorylase" evidence="6">
    <location>
        <begin position="14"/>
        <end position="259"/>
    </location>
</feature>
<dbReference type="CDD" id="cd09008">
    <property type="entry name" value="MTAN"/>
    <property type="match status" value="1"/>
</dbReference>
<evidence type="ECO:0000313" key="8">
    <source>
        <dbReference type="EMBL" id="VBA31785.1"/>
    </source>
</evidence>
<evidence type="ECO:0000259" key="6">
    <source>
        <dbReference type="Pfam" id="PF01048"/>
    </source>
</evidence>